<feature type="transmembrane region" description="Helical" evidence="7">
    <location>
        <begin position="229"/>
        <end position="251"/>
    </location>
</feature>
<organism evidence="9 10">
    <name type="scientific">Halocatena salina</name>
    <dbReference type="NCBI Taxonomy" id="2934340"/>
    <lineage>
        <taxon>Archaea</taxon>
        <taxon>Methanobacteriati</taxon>
        <taxon>Methanobacteriota</taxon>
        <taxon>Stenosarchaea group</taxon>
        <taxon>Halobacteria</taxon>
        <taxon>Halobacteriales</taxon>
        <taxon>Natronomonadaceae</taxon>
        <taxon>Halocatena</taxon>
    </lineage>
</organism>
<name>A0A8U0A558_9EURY</name>
<evidence type="ECO:0000259" key="8">
    <source>
        <dbReference type="PROSITE" id="PS50928"/>
    </source>
</evidence>
<evidence type="ECO:0000256" key="2">
    <source>
        <dbReference type="ARBA" id="ARBA00022448"/>
    </source>
</evidence>
<evidence type="ECO:0000256" key="7">
    <source>
        <dbReference type="RuleBase" id="RU363032"/>
    </source>
</evidence>
<comment type="similarity">
    <text evidence="7">Belongs to the binding-protein-dependent transport system permease family.</text>
</comment>
<keyword evidence="5 7" id="KW-1133">Transmembrane helix</keyword>
<dbReference type="InterPro" id="IPR000515">
    <property type="entry name" value="MetI-like"/>
</dbReference>
<proteinExistence type="inferred from homology"/>
<gene>
    <name evidence="9" type="ORF">MW046_15135</name>
</gene>
<evidence type="ECO:0000256" key="6">
    <source>
        <dbReference type="ARBA" id="ARBA00023136"/>
    </source>
</evidence>
<sequence length="263" mass="29318">MRKRINTVVADWLRRNSASVLIVVGLLVWWELYSRFFNPRGNAYFPSIAFVIDQTLNYQGLILRGIRITFLEIVTGYALAVVIAIPAGIVVSKSMVIRQSSMPFLVYAYSLPAAILAPIFVLWFDSYVVAASVFVAWVSFFPILINTITGFSHVRQELYHLGEVFGATPSQFVRKIEFWEAFPYSASGLKVAVQQAIVGAIVIEFIATTGGLGYLIVNALDLLRQGLLFGVLIIIICFAVIFYNLTAWLISSVTPPLSQQRSH</sequence>
<dbReference type="EMBL" id="CP096020">
    <property type="protein sequence ID" value="UPM44341.1"/>
    <property type="molecule type" value="Genomic_DNA"/>
</dbReference>
<dbReference type="PROSITE" id="PS50928">
    <property type="entry name" value="ABC_TM1"/>
    <property type="match status" value="1"/>
</dbReference>
<feature type="domain" description="ABC transmembrane type-1" evidence="8">
    <location>
        <begin position="66"/>
        <end position="246"/>
    </location>
</feature>
<protein>
    <submittedName>
        <fullName evidence="9">ABC transporter permease subunit</fullName>
    </submittedName>
</protein>
<feature type="transmembrane region" description="Helical" evidence="7">
    <location>
        <begin position="196"/>
        <end position="217"/>
    </location>
</feature>
<dbReference type="Proteomes" id="UP000831768">
    <property type="component" value="Plasmid unnamed1"/>
</dbReference>
<keyword evidence="3" id="KW-1003">Cell membrane</keyword>
<keyword evidence="4 7" id="KW-0812">Transmembrane</keyword>
<comment type="subcellular location">
    <subcellularLocation>
        <location evidence="1 7">Cell membrane</location>
        <topology evidence="1 7">Multi-pass membrane protein</topology>
    </subcellularLocation>
</comment>
<feature type="transmembrane region" description="Helical" evidence="7">
    <location>
        <begin position="12"/>
        <end position="30"/>
    </location>
</feature>
<accession>A0A8U0A558</accession>
<dbReference type="GO" id="GO:0005886">
    <property type="term" value="C:plasma membrane"/>
    <property type="evidence" value="ECO:0007669"/>
    <property type="project" value="UniProtKB-SubCell"/>
</dbReference>
<feature type="transmembrane region" description="Helical" evidence="7">
    <location>
        <begin position="104"/>
        <end position="124"/>
    </location>
</feature>
<dbReference type="AlphaFoldDB" id="A0A8U0A558"/>
<dbReference type="GeneID" id="71929408"/>
<evidence type="ECO:0000256" key="4">
    <source>
        <dbReference type="ARBA" id="ARBA00022692"/>
    </source>
</evidence>
<dbReference type="GO" id="GO:0055085">
    <property type="term" value="P:transmembrane transport"/>
    <property type="evidence" value="ECO:0007669"/>
    <property type="project" value="InterPro"/>
</dbReference>
<dbReference type="CDD" id="cd06261">
    <property type="entry name" value="TM_PBP2"/>
    <property type="match status" value="1"/>
</dbReference>
<dbReference type="SUPFAM" id="SSF161098">
    <property type="entry name" value="MetI-like"/>
    <property type="match status" value="1"/>
</dbReference>
<dbReference type="PANTHER" id="PTHR30151">
    <property type="entry name" value="ALKANE SULFONATE ABC TRANSPORTER-RELATED, MEMBRANE SUBUNIT"/>
    <property type="match status" value="1"/>
</dbReference>
<keyword evidence="9" id="KW-0614">Plasmid</keyword>
<evidence type="ECO:0000256" key="3">
    <source>
        <dbReference type="ARBA" id="ARBA00022475"/>
    </source>
</evidence>
<keyword evidence="6 7" id="KW-0472">Membrane</keyword>
<dbReference type="Pfam" id="PF00528">
    <property type="entry name" value="BPD_transp_1"/>
    <property type="match status" value="1"/>
</dbReference>
<dbReference type="PANTHER" id="PTHR30151:SF20">
    <property type="entry name" value="ABC TRANSPORTER PERMEASE PROTEIN HI_0355-RELATED"/>
    <property type="match status" value="1"/>
</dbReference>
<dbReference type="KEGG" id="haad:MW046_15135"/>
<dbReference type="RefSeq" id="WP_247994995.1">
    <property type="nucleotide sequence ID" value="NZ_CP096020.1"/>
</dbReference>
<geneLocation type="plasmid" evidence="9 10">
    <name>unnamed1</name>
</geneLocation>
<evidence type="ECO:0000313" key="10">
    <source>
        <dbReference type="Proteomes" id="UP000831768"/>
    </source>
</evidence>
<evidence type="ECO:0000313" key="9">
    <source>
        <dbReference type="EMBL" id="UPM44341.1"/>
    </source>
</evidence>
<dbReference type="Gene3D" id="1.10.3720.10">
    <property type="entry name" value="MetI-like"/>
    <property type="match status" value="1"/>
</dbReference>
<evidence type="ECO:0000256" key="5">
    <source>
        <dbReference type="ARBA" id="ARBA00022989"/>
    </source>
</evidence>
<feature type="transmembrane region" description="Helical" evidence="7">
    <location>
        <begin position="130"/>
        <end position="151"/>
    </location>
</feature>
<dbReference type="InterPro" id="IPR035906">
    <property type="entry name" value="MetI-like_sf"/>
</dbReference>
<feature type="transmembrane region" description="Helical" evidence="7">
    <location>
        <begin position="68"/>
        <end position="92"/>
    </location>
</feature>
<keyword evidence="2 7" id="KW-0813">Transport</keyword>
<keyword evidence="10" id="KW-1185">Reference proteome</keyword>
<reference evidence="9" key="1">
    <citation type="submission" date="2022-04" db="EMBL/GenBank/DDBJ databases">
        <title>Halocatena sp. nov., isolated from a salt lake.</title>
        <authorList>
            <person name="Cui H.-L."/>
        </authorList>
    </citation>
    <scope>NUCLEOTIDE SEQUENCE</scope>
    <source>
        <strain evidence="9">AD-1</strain>
        <plasmid evidence="9">unnamed1</plasmid>
    </source>
</reference>
<evidence type="ECO:0000256" key="1">
    <source>
        <dbReference type="ARBA" id="ARBA00004651"/>
    </source>
</evidence>